<dbReference type="Proteomes" id="UP000026915">
    <property type="component" value="Chromosome 4"/>
</dbReference>
<evidence type="ECO:0000313" key="1">
    <source>
        <dbReference type="EMBL" id="EOY02881.1"/>
    </source>
</evidence>
<dbReference type="Gene3D" id="2.60.40.790">
    <property type="match status" value="1"/>
</dbReference>
<dbReference type="HOGENOM" id="CLU_2745164_0_0_1"/>
<reference evidence="1 2" key="1">
    <citation type="journal article" date="2013" name="Genome Biol.">
        <title>The genome sequence of the most widely cultivated cacao type and its use to identify candidate genes regulating pod color.</title>
        <authorList>
            <person name="Motamayor J.C."/>
            <person name="Mockaitis K."/>
            <person name="Schmutz J."/>
            <person name="Haiminen N."/>
            <person name="Iii D.L."/>
            <person name="Cornejo O."/>
            <person name="Findley S.D."/>
            <person name="Zheng P."/>
            <person name="Utro F."/>
            <person name="Royaert S."/>
            <person name="Saski C."/>
            <person name="Jenkins J."/>
            <person name="Podicheti R."/>
            <person name="Zhao M."/>
            <person name="Scheffler B.E."/>
            <person name="Stack J.C."/>
            <person name="Feltus F.A."/>
            <person name="Mustiga G.M."/>
            <person name="Amores F."/>
            <person name="Phillips W."/>
            <person name="Marelli J.P."/>
            <person name="May G.D."/>
            <person name="Shapiro H."/>
            <person name="Ma J."/>
            <person name="Bustamante C.D."/>
            <person name="Schnell R.J."/>
            <person name="Main D."/>
            <person name="Gilbert D."/>
            <person name="Parida L."/>
            <person name="Kuhn D.N."/>
        </authorList>
    </citation>
    <scope>NUCLEOTIDE SEQUENCE [LARGE SCALE GENOMIC DNA]</scope>
    <source>
        <strain evidence="2">cv. Matina 1-6</strain>
    </source>
</reference>
<sequence length="71" mass="7833">MSKLTPNEANSLDMENHSWGQNLQEVSVSIPVPHGTRSRCHVGFYRHPNRAALGSPLAWLPNPSQPSMPNS</sequence>
<dbReference type="InParanoid" id="A0A061ED73"/>
<dbReference type="InterPro" id="IPR008978">
    <property type="entry name" value="HSP20-like_chaperone"/>
</dbReference>
<dbReference type="SUPFAM" id="SSF49764">
    <property type="entry name" value="HSP20-like chaperones"/>
    <property type="match status" value="1"/>
</dbReference>
<evidence type="ECO:0000313" key="2">
    <source>
        <dbReference type="Proteomes" id="UP000026915"/>
    </source>
</evidence>
<gene>
    <name evidence="1" type="ORF">TCM_017283</name>
</gene>
<keyword evidence="2" id="KW-1185">Reference proteome</keyword>
<dbReference type="Gramene" id="EOY02881">
    <property type="protein sequence ID" value="EOY02881"/>
    <property type="gene ID" value="TCM_017283"/>
</dbReference>
<organism evidence="1 2">
    <name type="scientific">Theobroma cacao</name>
    <name type="common">Cacao</name>
    <name type="synonym">Cocoa</name>
    <dbReference type="NCBI Taxonomy" id="3641"/>
    <lineage>
        <taxon>Eukaryota</taxon>
        <taxon>Viridiplantae</taxon>
        <taxon>Streptophyta</taxon>
        <taxon>Embryophyta</taxon>
        <taxon>Tracheophyta</taxon>
        <taxon>Spermatophyta</taxon>
        <taxon>Magnoliopsida</taxon>
        <taxon>eudicotyledons</taxon>
        <taxon>Gunneridae</taxon>
        <taxon>Pentapetalae</taxon>
        <taxon>rosids</taxon>
        <taxon>malvids</taxon>
        <taxon>Malvales</taxon>
        <taxon>Malvaceae</taxon>
        <taxon>Byttnerioideae</taxon>
        <taxon>Theobroma</taxon>
    </lineage>
</organism>
<dbReference type="AlphaFoldDB" id="A0A061ED73"/>
<name>A0A061ED73_THECC</name>
<protein>
    <submittedName>
        <fullName evidence="1">Uncharacterized protein</fullName>
    </submittedName>
</protein>
<dbReference type="STRING" id="3641.A0A061ED73"/>
<dbReference type="EMBL" id="CM001882">
    <property type="protein sequence ID" value="EOY02881.1"/>
    <property type="molecule type" value="Genomic_DNA"/>
</dbReference>
<accession>A0A061ED73</accession>
<proteinExistence type="predicted"/>